<dbReference type="InterPro" id="IPR046342">
    <property type="entry name" value="CBS_dom_sf"/>
</dbReference>
<dbReference type="STRING" id="218851.A0A2G5EJA1"/>
<dbReference type="Gene3D" id="3.10.580.10">
    <property type="entry name" value="CBS-domain"/>
    <property type="match status" value="2"/>
</dbReference>
<gene>
    <name evidence="5" type="ORF">AQUCO_00700254v1</name>
</gene>
<dbReference type="InterPro" id="IPR000644">
    <property type="entry name" value="CBS_dom"/>
</dbReference>
<sequence>MNTQGLKSVLKDSKGVVFEKKIPDSHREIDSASALQSYLNHIPVESIPRITTTQVVEIKSDECVIDAIKLLYEKNVFGAPIVDVLDVHSKKFWSPYIGSINFARMVLWSLEVGELANSYIWDPFFPVHLDDSLFHVMLLLSKHRLQAVPVIDRSISSHVIGFVTQAAVIEMLLQSSGLEWFDGIADKALSEFRFENDGCSFCIYGNQSIAEAFHSLWENKKNQIAVLNRETTKLIGVVRTDDLRILLDDDEVFHNRMSLKVEEFIDVDARESIAGLDPILDKHLGAKNKFKMTSAATNKEKDTLKHVMEVLIEKQSNCSFLVDDLRHVKGKVTMRDIIMQFSPPLMDSTIDGGGFFQSALEHTGC</sequence>
<dbReference type="CDD" id="cd02205">
    <property type="entry name" value="CBS_pair_SF"/>
    <property type="match status" value="1"/>
</dbReference>
<organism evidence="5 6">
    <name type="scientific">Aquilegia coerulea</name>
    <name type="common">Rocky mountain columbine</name>
    <dbReference type="NCBI Taxonomy" id="218851"/>
    <lineage>
        <taxon>Eukaryota</taxon>
        <taxon>Viridiplantae</taxon>
        <taxon>Streptophyta</taxon>
        <taxon>Embryophyta</taxon>
        <taxon>Tracheophyta</taxon>
        <taxon>Spermatophyta</taxon>
        <taxon>Magnoliopsida</taxon>
        <taxon>Ranunculales</taxon>
        <taxon>Ranunculaceae</taxon>
        <taxon>Thalictroideae</taxon>
        <taxon>Aquilegia</taxon>
    </lineage>
</organism>
<reference evidence="5 6" key="1">
    <citation type="submission" date="2017-09" db="EMBL/GenBank/DDBJ databases">
        <title>WGS assembly of Aquilegia coerulea Goldsmith.</title>
        <authorList>
            <person name="Hodges S."/>
            <person name="Kramer E."/>
            <person name="Nordborg M."/>
            <person name="Tomkins J."/>
            <person name="Borevitz J."/>
            <person name="Derieg N."/>
            <person name="Yan J."/>
            <person name="Mihaltcheva S."/>
            <person name="Hayes R.D."/>
            <person name="Rokhsar D."/>
        </authorList>
    </citation>
    <scope>NUCLEOTIDE SEQUENCE [LARGE SCALE GENOMIC DNA]</scope>
    <source>
        <strain evidence="6">cv. Goldsmith</strain>
    </source>
</reference>
<feature type="domain" description="CBS" evidence="4">
    <location>
        <begin position="120"/>
        <end position="178"/>
    </location>
</feature>
<keyword evidence="1" id="KW-0677">Repeat</keyword>
<evidence type="ECO:0000256" key="2">
    <source>
        <dbReference type="ARBA" id="ARBA00023122"/>
    </source>
</evidence>
<dbReference type="PROSITE" id="PS51371">
    <property type="entry name" value="CBS"/>
    <property type="match status" value="1"/>
</dbReference>
<dbReference type="PANTHER" id="PTHR13780">
    <property type="entry name" value="AMP-ACTIVATED PROTEIN KINASE, GAMMA REGULATORY SUBUNIT"/>
    <property type="match status" value="1"/>
</dbReference>
<dbReference type="InterPro" id="IPR050511">
    <property type="entry name" value="AMPK_gamma/SDS23_families"/>
</dbReference>
<dbReference type="InParanoid" id="A0A2G5EJA1"/>
<keyword evidence="2 3" id="KW-0129">CBS domain</keyword>
<dbReference type="EMBL" id="KZ305024">
    <property type="protein sequence ID" value="PIA55800.1"/>
    <property type="molecule type" value="Genomic_DNA"/>
</dbReference>
<proteinExistence type="predicted"/>
<evidence type="ECO:0000259" key="4">
    <source>
        <dbReference type="PROSITE" id="PS51371"/>
    </source>
</evidence>
<dbReference type="Proteomes" id="UP000230069">
    <property type="component" value="Unassembled WGS sequence"/>
</dbReference>
<dbReference type="Pfam" id="PF00571">
    <property type="entry name" value="CBS"/>
    <property type="match status" value="1"/>
</dbReference>
<evidence type="ECO:0000256" key="3">
    <source>
        <dbReference type="PROSITE-ProRule" id="PRU00703"/>
    </source>
</evidence>
<evidence type="ECO:0000313" key="6">
    <source>
        <dbReference type="Proteomes" id="UP000230069"/>
    </source>
</evidence>
<evidence type="ECO:0000256" key="1">
    <source>
        <dbReference type="ARBA" id="ARBA00022737"/>
    </source>
</evidence>
<accession>A0A2G5EJA1</accession>
<protein>
    <recommendedName>
        <fullName evidence="4">CBS domain-containing protein</fullName>
    </recommendedName>
</protein>
<dbReference type="SUPFAM" id="SSF54631">
    <property type="entry name" value="CBS-domain pair"/>
    <property type="match status" value="2"/>
</dbReference>
<keyword evidence="6" id="KW-1185">Reference proteome</keyword>
<dbReference type="SMART" id="SM00116">
    <property type="entry name" value="CBS"/>
    <property type="match status" value="3"/>
</dbReference>
<dbReference type="AlphaFoldDB" id="A0A2G5EJA1"/>
<dbReference type="PANTHER" id="PTHR13780:SF124">
    <property type="entry name" value="OS01G0633400 PROTEIN"/>
    <property type="match status" value="1"/>
</dbReference>
<evidence type="ECO:0000313" key="5">
    <source>
        <dbReference type="EMBL" id="PIA55800.1"/>
    </source>
</evidence>
<dbReference type="OrthoDB" id="449052at2759"/>
<name>A0A2G5EJA1_AQUCA</name>